<accession>A0ABT6A842</accession>
<dbReference type="EMBL" id="JARJBB010000009">
    <property type="protein sequence ID" value="MDF3300825.1"/>
    <property type="molecule type" value="Genomic_DNA"/>
</dbReference>
<evidence type="ECO:0000256" key="2">
    <source>
        <dbReference type="SAM" id="Phobius"/>
    </source>
</evidence>
<dbReference type="RefSeq" id="WP_276110373.1">
    <property type="nucleotide sequence ID" value="NZ_JARJBB010000009.1"/>
</dbReference>
<feature type="transmembrane region" description="Helical" evidence="2">
    <location>
        <begin position="127"/>
        <end position="149"/>
    </location>
</feature>
<proteinExistence type="predicted"/>
<name>A0ABT6A842_9ACTN</name>
<evidence type="ECO:0000313" key="4">
    <source>
        <dbReference type="Proteomes" id="UP001221150"/>
    </source>
</evidence>
<comment type="caution">
    <text evidence="3">The sequence shown here is derived from an EMBL/GenBank/DDBJ whole genome shotgun (WGS) entry which is preliminary data.</text>
</comment>
<reference evidence="3 4" key="1">
    <citation type="submission" date="2023-03" db="EMBL/GenBank/DDBJ databases">
        <title>Draft genome sequence of Streptomyces sp. K1PA1 isolated from peat swamp forest in Thailand.</title>
        <authorList>
            <person name="Klaysubun C."/>
            <person name="Duangmal K."/>
        </authorList>
    </citation>
    <scope>NUCLEOTIDE SEQUENCE [LARGE SCALE GENOMIC DNA]</scope>
    <source>
        <strain evidence="3 4">K1PA1</strain>
    </source>
</reference>
<keyword evidence="2" id="KW-0812">Transmembrane</keyword>
<protein>
    <submittedName>
        <fullName evidence="3">Uncharacterized protein</fullName>
    </submittedName>
</protein>
<feature type="compositionally biased region" description="Pro residues" evidence="1">
    <location>
        <begin position="90"/>
        <end position="102"/>
    </location>
</feature>
<organism evidence="3 4">
    <name type="scientific">Streptomyces tropicalis</name>
    <dbReference type="NCBI Taxonomy" id="3034234"/>
    <lineage>
        <taxon>Bacteria</taxon>
        <taxon>Bacillati</taxon>
        <taxon>Actinomycetota</taxon>
        <taxon>Actinomycetes</taxon>
        <taxon>Kitasatosporales</taxon>
        <taxon>Streptomycetaceae</taxon>
        <taxon>Streptomyces</taxon>
    </lineage>
</organism>
<evidence type="ECO:0000313" key="3">
    <source>
        <dbReference type="EMBL" id="MDF3300825.1"/>
    </source>
</evidence>
<gene>
    <name evidence="3" type="ORF">P3H78_19785</name>
</gene>
<sequence length="257" mass="25622">MQWTDGNGGAYGEDPYGGAGYAYAYGHEGYGHHGHGGEVHGHEGYGGDTATLYWDPVQLAQGAPSPAPWEADHGDVLTVEAPETGTRPVPFVPAPESGPGPDPSESESARPVFVDSSGRRQRLVRRAARLLVIPAGGYVALLISTMLGGPGISAPFVPQAGADRPATPRVTAPDSPSGTGHATEGAGATATHGDTRPATVRTASAAAGRTAAPAAPAAASAPTAAASPTATATPTPTPAPTPSSHGRALGTSHKPVK</sequence>
<feature type="compositionally biased region" description="Low complexity" evidence="1">
    <location>
        <begin position="178"/>
        <end position="234"/>
    </location>
</feature>
<keyword evidence="2" id="KW-0472">Membrane</keyword>
<keyword evidence="2" id="KW-1133">Transmembrane helix</keyword>
<evidence type="ECO:0000256" key="1">
    <source>
        <dbReference type="SAM" id="MobiDB-lite"/>
    </source>
</evidence>
<keyword evidence="4" id="KW-1185">Reference proteome</keyword>
<feature type="region of interest" description="Disordered" evidence="1">
    <location>
        <begin position="83"/>
        <end position="114"/>
    </location>
</feature>
<dbReference type="Proteomes" id="UP001221150">
    <property type="component" value="Unassembled WGS sequence"/>
</dbReference>
<feature type="region of interest" description="Disordered" evidence="1">
    <location>
        <begin position="158"/>
        <end position="257"/>
    </location>
</feature>